<dbReference type="PANTHER" id="PTHR10026">
    <property type="entry name" value="CYCLIN"/>
    <property type="match status" value="1"/>
</dbReference>
<reference evidence="5" key="1">
    <citation type="submission" date="2023-11" db="EMBL/GenBank/DDBJ databases">
        <title>Genome assemblies of two species of porcelain crab, Petrolisthes cinctipes and Petrolisthes manimaculis (Anomura: Porcellanidae).</title>
        <authorList>
            <person name="Angst P."/>
        </authorList>
    </citation>
    <scope>NUCLEOTIDE SEQUENCE</scope>
    <source>
        <strain evidence="5">PB745_02</strain>
        <tissue evidence="5">Gill</tissue>
    </source>
</reference>
<feature type="domain" description="Cyclin-like" evidence="4">
    <location>
        <begin position="49"/>
        <end position="166"/>
    </location>
</feature>
<sequence>MNPPAKKYGSVVITLENVLLPTDKITPSPSQLDGLDKEIELDLRILGCELIQTGGILLKLPQVAMAAGQVLFQRFYYAKSMVRYPMETTAMACIALASKIEEAPRKIRDVINVFNHVKQVKNGNNSALYLASPQPHGKGPSVWDPGRHVMLPIEEAVFGCETLYFSVAWMIHFPVASPSDNYYAQWMLKTFCLVVAMLNFVGFLDHCIIK</sequence>
<dbReference type="GO" id="GO:0006357">
    <property type="term" value="P:regulation of transcription by RNA polymerase II"/>
    <property type="evidence" value="ECO:0007669"/>
    <property type="project" value="InterPro"/>
</dbReference>
<evidence type="ECO:0000256" key="3">
    <source>
        <dbReference type="SAM" id="Phobius"/>
    </source>
</evidence>
<dbReference type="InterPro" id="IPR006671">
    <property type="entry name" value="Cyclin_N"/>
</dbReference>
<organism evidence="5 6">
    <name type="scientific">Petrolisthes manimaculis</name>
    <dbReference type="NCBI Taxonomy" id="1843537"/>
    <lineage>
        <taxon>Eukaryota</taxon>
        <taxon>Metazoa</taxon>
        <taxon>Ecdysozoa</taxon>
        <taxon>Arthropoda</taxon>
        <taxon>Crustacea</taxon>
        <taxon>Multicrustacea</taxon>
        <taxon>Malacostraca</taxon>
        <taxon>Eumalacostraca</taxon>
        <taxon>Eucarida</taxon>
        <taxon>Decapoda</taxon>
        <taxon>Pleocyemata</taxon>
        <taxon>Anomura</taxon>
        <taxon>Galatheoidea</taxon>
        <taxon>Porcellanidae</taxon>
        <taxon>Petrolisthes</taxon>
    </lineage>
</organism>
<dbReference type="InterPro" id="IPR013763">
    <property type="entry name" value="Cyclin-like_dom"/>
</dbReference>
<dbReference type="GO" id="GO:0016538">
    <property type="term" value="F:cyclin-dependent protein serine/threonine kinase regulator activity"/>
    <property type="evidence" value="ECO:0007669"/>
    <property type="project" value="InterPro"/>
</dbReference>
<accession>A0AAE1TYM6</accession>
<gene>
    <name evidence="5" type="ORF">Pmani_025140</name>
</gene>
<protein>
    <recommendedName>
        <fullName evidence="4">Cyclin-like domain-containing protein</fullName>
    </recommendedName>
</protein>
<comment type="similarity">
    <text evidence="2">Belongs to the cyclin family.</text>
</comment>
<dbReference type="AlphaFoldDB" id="A0AAE1TYM6"/>
<keyword evidence="3" id="KW-0812">Transmembrane</keyword>
<comment type="caution">
    <text evidence="5">The sequence shown here is derived from an EMBL/GenBank/DDBJ whole genome shotgun (WGS) entry which is preliminary data.</text>
</comment>
<keyword evidence="3" id="KW-1133">Transmembrane helix</keyword>
<evidence type="ECO:0000256" key="2">
    <source>
        <dbReference type="RuleBase" id="RU000383"/>
    </source>
</evidence>
<feature type="transmembrane region" description="Helical" evidence="3">
    <location>
        <begin position="182"/>
        <end position="204"/>
    </location>
</feature>
<dbReference type="Proteomes" id="UP001292094">
    <property type="component" value="Unassembled WGS sequence"/>
</dbReference>
<name>A0AAE1TYM6_9EUCA</name>
<dbReference type="Pfam" id="PF00134">
    <property type="entry name" value="Cyclin_N"/>
    <property type="match status" value="1"/>
</dbReference>
<keyword evidence="3" id="KW-0472">Membrane</keyword>
<dbReference type="EMBL" id="JAWZYT010002666">
    <property type="protein sequence ID" value="KAK4302792.1"/>
    <property type="molecule type" value="Genomic_DNA"/>
</dbReference>
<evidence type="ECO:0000313" key="5">
    <source>
        <dbReference type="EMBL" id="KAK4302792.1"/>
    </source>
</evidence>
<dbReference type="InterPro" id="IPR043198">
    <property type="entry name" value="Cyclin/Ssn8"/>
</dbReference>
<keyword evidence="6" id="KW-1185">Reference proteome</keyword>
<dbReference type="SMART" id="SM00385">
    <property type="entry name" value="CYCLIN"/>
    <property type="match status" value="1"/>
</dbReference>
<keyword evidence="1 2" id="KW-0195">Cyclin</keyword>
<dbReference type="InterPro" id="IPR036915">
    <property type="entry name" value="Cyclin-like_sf"/>
</dbReference>
<dbReference type="Gene3D" id="1.10.472.10">
    <property type="entry name" value="Cyclin-like"/>
    <property type="match status" value="1"/>
</dbReference>
<evidence type="ECO:0000313" key="6">
    <source>
        <dbReference type="Proteomes" id="UP001292094"/>
    </source>
</evidence>
<proteinExistence type="inferred from homology"/>
<dbReference type="SUPFAM" id="SSF47954">
    <property type="entry name" value="Cyclin-like"/>
    <property type="match status" value="1"/>
</dbReference>
<evidence type="ECO:0000256" key="1">
    <source>
        <dbReference type="ARBA" id="ARBA00023127"/>
    </source>
</evidence>
<evidence type="ECO:0000259" key="4">
    <source>
        <dbReference type="SMART" id="SM00385"/>
    </source>
</evidence>